<dbReference type="InterPro" id="IPR024053">
    <property type="entry name" value="VHL_beta_dom"/>
</dbReference>
<dbReference type="Gene3D" id="3.40.50.1820">
    <property type="entry name" value="alpha/beta hydrolase"/>
    <property type="match status" value="1"/>
</dbReference>
<name>A0ABY1PN72_9BACT</name>
<dbReference type="InterPro" id="IPR001375">
    <property type="entry name" value="Peptidase_S9_cat"/>
</dbReference>
<dbReference type="Pfam" id="PF00930">
    <property type="entry name" value="DPPIV_N"/>
    <property type="match status" value="1"/>
</dbReference>
<feature type="region of interest" description="Disordered" evidence="1">
    <location>
        <begin position="239"/>
        <end position="267"/>
    </location>
</feature>
<dbReference type="Proteomes" id="UP001158067">
    <property type="component" value="Unassembled WGS sequence"/>
</dbReference>
<sequence length="851" mass="96267">MKLYLEYLFRLFDLYSIPITMLMQVLPLKNQSSNRMMKRSLTMTHSKIQLFVFGVICVLSFHGHANCQGTVEDYEAWRSYSKRVQGRVFRDRIEPHWVGEDDGCCWYRVQAAKGSSEFVFVDAVRGKRETVRNFDEVKERIAGRDRDGAADMPASLTAQSEVARSRDGSESATIRFHNQTAGDLNFYWVQADGQRKQYGTIKAKTVHPIQTYVGHAWLLQDPDGENVASFVASAGQEDAWVDGDTPKPRVRRRDRRRAGRTNSPDGKYRVQLVDHNVQLIDTVEDKSTQLTQDGSAENSFGGRVWWSPTSEHFVVFQTKQGRRRTISLVESSPEDSIHSRLITIPYAKPGDELDHPTVVLFSRQDDWQPRRIDDKQFANPFSIRDVSWNPDGDSFSFLYNERGHQRLRLISVDAGTGKPTTTVDETSETFVCYSSKSFAHYVESTNQWIWMSERSGWNHLYLIDADTTEVVNPITSGEWVVRSVEHVDEENGRLMLSVSGMDPKQDPYHVHWIRINFDGSNLVQLTDGDGDHEVTFSPGDRYLIDRYSRVDMPPVTNLRDAETGELVCELEAANASELLETGWQPPERFVAAGRDGKTDIHGIIVRPTDFDPEKRYPVLEAIYAGPHSAFVPKRFGVHSSLYSMAELGFIVVKIDGMGTNHRSKAFHDVCWKNLADSGFPDRVAWMKAAASTRPEMDLTRVGIWGGSAGGQSAMRALIDHGDFYHAAAADCGCHDNRVDKIWWNEQWMGWPIGPHYQAQSSVTGAKRLQGDLLLIWGELDRNVDPASSMQVVNALIAADKDFEQLIVPGAGHGAAGHPYAHRRQADFFVRKLWIREPRTPEIPTPEPQPST</sequence>
<feature type="compositionally biased region" description="Basic residues" evidence="1">
    <location>
        <begin position="248"/>
        <end position="259"/>
    </location>
</feature>
<dbReference type="PANTHER" id="PTHR11731:SF118">
    <property type="entry name" value="BLR1971 PROTEIN"/>
    <property type="match status" value="1"/>
</dbReference>
<feature type="domain" description="von Hippel-Lindau disease tumour suppressor beta" evidence="4">
    <location>
        <begin position="164"/>
        <end position="225"/>
    </location>
</feature>
<dbReference type="InterPro" id="IPR037140">
    <property type="entry name" value="VHL_beta_dom_sf"/>
</dbReference>
<dbReference type="EMBL" id="FXUG01000001">
    <property type="protein sequence ID" value="SMP38813.1"/>
    <property type="molecule type" value="Genomic_DNA"/>
</dbReference>
<protein>
    <submittedName>
        <fullName evidence="5">Dipeptidyl aminopeptidase/acylaminoacyl peptidase</fullName>
    </submittedName>
</protein>
<dbReference type="Pfam" id="PF01847">
    <property type="entry name" value="VHL"/>
    <property type="match status" value="1"/>
</dbReference>
<dbReference type="SUPFAM" id="SSF53474">
    <property type="entry name" value="alpha/beta-Hydrolases"/>
    <property type="match status" value="1"/>
</dbReference>
<reference evidence="5 6" key="1">
    <citation type="submission" date="2017-05" db="EMBL/GenBank/DDBJ databases">
        <authorList>
            <person name="Varghese N."/>
            <person name="Submissions S."/>
        </authorList>
    </citation>
    <scope>NUCLEOTIDE SEQUENCE [LARGE SCALE GENOMIC DNA]</scope>
    <source>
        <strain evidence="5 6">DSM 25457</strain>
    </source>
</reference>
<dbReference type="InterPro" id="IPR036208">
    <property type="entry name" value="VHL_sf"/>
</dbReference>
<dbReference type="PANTHER" id="PTHR11731">
    <property type="entry name" value="PROTEASE FAMILY S9B,C DIPEPTIDYL-PEPTIDASE IV-RELATED"/>
    <property type="match status" value="1"/>
</dbReference>
<evidence type="ECO:0000313" key="5">
    <source>
        <dbReference type="EMBL" id="SMP38813.1"/>
    </source>
</evidence>
<dbReference type="InterPro" id="IPR029058">
    <property type="entry name" value="AB_hydrolase_fold"/>
</dbReference>
<organism evidence="5 6">
    <name type="scientific">Neorhodopirellula lusitana</name>
    <dbReference type="NCBI Taxonomy" id="445327"/>
    <lineage>
        <taxon>Bacteria</taxon>
        <taxon>Pseudomonadati</taxon>
        <taxon>Planctomycetota</taxon>
        <taxon>Planctomycetia</taxon>
        <taxon>Pirellulales</taxon>
        <taxon>Pirellulaceae</taxon>
        <taxon>Neorhodopirellula</taxon>
    </lineage>
</organism>
<evidence type="ECO:0000259" key="4">
    <source>
        <dbReference type="Pfam" id="PF01847"/>
    </source>
</evidence>
<keyword evidence="5" id="KW-0378">Hydrolase</keyword>
<dbReference type="Gene3D" id="2.140.10.30">
    <property type="entry name" value="Dipeptidylpeptidase IV, N-terminal domain"/>
    <property type="match status" value="1"/>
</dbReference>
<dbReference type="RefSeq" id="WP_283430452.1">
    <property type="nucleotide sequence ID" value="NZ_FXUG01000001.1"/>
</dbReference>
<evidence type="ECO:0000259" key="2">
    <source>
        <dbReference type="Pfam" id="PF00326"/>
    </source>
</evidence>
<feature type="domain" description="Dipeptidylpeptidase IV N-terminal" evidence="3">
    <location>
        <begin position="261"/>
        <end position="554"/>
    </location>
</feature>
<keyword evidence="6" id="KW-1185">Reference proteome</keyword>
<dbReference type="SUPFAM" id="SSF49468">
    <property type="entry name" value="VHL"/>
    <property type="match status" value="1"/>
</dbReference>
<keyword evidence="5" id="KW-0031">Aminopeptidase</keyword>
<accession>A0ABY1PN72</accession>
<dbReference type="SUPFAM" id="SSF82171">
    <property type="entry name" value="DPP6 N-terminal domain-like"/>
    <property type="match status" value="1"/>
</dbReference>
<gene>
    <name evidence="5" type="ORF">SAMN06265222_101193</name>
</gene>
<dbReference type="Pfam" id="PF00326">
    <property type="entry name" value="Peptidase_S9"/>
    <property type="match status" value="1"/>
</dbReference>
<comment type="caution">
    <text evidence="5">The sequence shown here is derived from an EMBL/GenBank/DDBJ whole genome shotgun (WGS) entry which is preliminary data.</text>
</comment>
<evidence type="ECO:0000259" key="3">
    <source>
        <dbReference type="Pfam" id="PF00930"/>
    </source>
</evidence>
<dbReference type="Gene3D" id="2.60.40.780">
    <property type="entry name" value="von Hippel-Lindau disease tumour suppressor, beta domain"/>
    <property type="match status" value="1"/>
</dbReference>
<feature type="domain" description="Peptidase S9 prolyl oligopeptidase catalytic" evidence="2">
    <location>
        <begin position="639"/>
        <end position="832"/>
    </location>
</feature>
<evidence type="ECO:0000256" key="1">
    <source>
        <dbReference type="SAM" id="MobiDB-lite"/>
    </source>
</evidence>
<proteinExistence type="predicted"/>
<dbReference type="InterPro" id="IPR002469">
    <property type="entry name" value="Peptidase_S9B_N"/>
</dbReference>
<keyword evidence="5" id="KW-0645">Protease</keyword>
<dbReference type="GO" id="GO:0004177">
    <property type="term" value="F:aminopeptidase activity"/>
    <property type="evidence" value="ECO:0007669"/>
    <property type="project" value="UniProtKB-KW"/>
</dbReference>
<dbReference type="InterPro" id="IPR050278">
    <property type="entry name" value="Serine_Prot_S9B/DPPIV"/>
</dbReference>
<evidence type="ECO:0000313" key="6">
    <source>
        <dbReference type="Proteomes" id="UP001158067"/>
    </source>
</evidence>